<proteinExistence type="predicted"/>
<evidence type="ECO:0008006" key="4">
    <source>
        <dbReference type="Google" id="ProtNLM"/>
    </source>
</evidence>
<dbReference type="EMBL" id="CAXKWB010064941">
    <property type="protein sequence ID" value="CAL4188342.1"/>
    <property type="molecule type" value="Genomic_DNA"/>
</dbReference>
<evidence type="ECO:0000256" key="1">
    <source>
        <dbReference type="SAM" id="SignalP"/>
    </source>
</evidence>
<evidence type="ECO:0000313" key="2">
    <source>
        <dbReference type="EMBL" id="CAL4188342.1"/>
    </source>
</evidence>
<comment type="caution">
    <text evidence="2">The sequence shown here is derived from an EMBL/GenBank/DDBJ whole genome shotgun (WGS) entry which is preliminary data.</text>
</comment>
<feature type="chain" id="PRO_5043629306" description="Protein sleepless" evidence="1">
    <location>
        <begin position="20"/>
        <end position="113"/>
    </location>
</feature>
<protein>
    <recommendedName>
        <fullName evidence="4">Protein sleepless</fullName>
    </recommendedName>
</protein>
<gene>
    <name evidence="2" type="ORF">MNOR_LOCUS36282</name>
</gene>
<name>A0AAV2SGC3_MEGNR</name>
<dbReference type="Proteomes" id="UP001497623">
    <property type="component" value="Unassembled WGS sequence"/>
</dbReference>
<sequence length="113" mass="12276">MKLLLAVVVLVALMGQGKSLQCYYCTNNPISVGIPQDPNCGNTDYSTEDPSFIEEWSGFDGCLTRVYSDGKVERDGAFGNFDDGECDVGMFESTECFCHGDLCNIDLCEGCDA</sequence>
<feature type="signal peptide" evidence="1">
    <location>
        <begin position="1"/>
        <end position="19"/>
    </location>
</feature>
<reference evidence="2 3" key="1">
    <citation type="submission" date="2024-05" db="EMBL/GenBank/DDBJ databases">
        <authorList>
            <person name="Wallberg A."/>
        </authorList>
    </citation>
    <scope>NUCLEOTIDE SEQUENCE [LARGE SCALE GENOMIC DNA]</scope>
</reference>
<keyword evidence="1" id="KW-0732">Signal</keyword>
<dbReference type="AlphaFoldDB" id="A0AAV2SGC3"/>
<keyword evidence="3" id="KW-1185">Reference proteome</keyword>
<evidence type="ECO:0000313" key="3">
    <source>
        <dbReference type="Proteomes" id="UP001497623"/>
    </source>
</evidence>
<organism evidence="2 3">
    <name type="scientific">Meganyctiphanes norvegica</name>
    <name type="common">Northern krill</name>
    <name type="synonym">Thysanopoda norvegica</name>
    <dbReference type="NCBI Taxonomy" id="48144"/>
    <lineage>
        <taxon>Eukaryota</taxon>
        <taxon>Metazoa</taxon>
        <taxon>Ecdysozoa</taxon>
        <taxon>Arthropoda</taxon>
        <taxon>Crustacea</taxon>
        <taxon>Multicrustacea</taxon>
        <taxon>Malacostraca</taxon>
        <taxon>Eumalacostraca</taxon>
        <taxon>Eucarida</taxon>
        <taxon>Euphausiacea</taxon>
        <taxon>Euphausiidae</taxon>
        <taxon>Meganyctiphanes</taxon>
    </lineage>
</organism>
<accession>A0AAV2SGC3</accession>